<dbReference type="Proteomes" id="UP001617351">
    <property type="component" value="Unassembled WGS sequence"/>
</dbReference>
<comment type="caution">
    <text evidence="2">The sequence shown here is derived from an EMBL/GenBank/DDBJ whole genome shotgun (WGS) entry which is preliminary data.</text>
</comment>
<accession>A0ABW8EFT8</accession>
<sequence length="41" mass="4216">MTGNQLSLLAAEPAPPGPVWLHLLLLAFALGVLIHSLAGGR</sequence>
<evidence type="ECO:0000313" key="3">
    <source>
        <dbReference type="Proteomes" id="UP001617351"/>
    </source>
</evidence>
<keyword evidence="1" id="KW-0472">Membrane</keyword>
<name>A0ABW8EFT8_STRT5</name>
<evidence type="ECO:0000256" key="1">
    <source>
        <dbReference type="SAM" id="Phobius"/>
    </source>
</evidence>
<gene>
    <name evidence="2" type="ORF">ACIO7M_13465</name>
</gene>
<feature type="transmembrane region" description="Helical" evidence="1">
    <location>
        <begin position="20"/>
        <end position="38"/>
    </location>
</feature>
<dbReference type="RefSeq" id="WP_263406993.1">
    <property type="nucleotide sequence ID" value="NZ_BMTY01000014.1"/>
</dbReference>
<keyword evidence="3" id="KW-1185">Reference proteome</keyword>
<evidence type="ECO:0000313" key="2">
    <source>
        <dbReference type="EMBL" id="MFJ2822109.1"/>
    </source>
</evidence>
<dbReference type="EMBL" id="JBIUYY010000005">
    <property type="protein sequence ID" value="MFJ2822109.1"/>
    <property type="molecule type" value="Genomic_DNA"/>
</dbReference>
<keyword evidence="1" id="KW-0812">Transmembrane</keyword>
<reference evidence="2 3" key="1">
    <citation type="submission" date="2024-10" db="EMBL/GenBank/DDBJ databases">
        <title>The Natural Products Discovery Center: Release of the First 8490 Sequenced Strains for Exploring Actinobacteria Biosynthetic Diversity.</title>
        <authorList>
            <person name="Kalkreuter E."/>
            <person name="Kautsar S.A."/>
            <person name="Yang D."/>
            <person name="Bader C.D."/>
            <person name="Teijaro C.N."/>
            <person name="Fluegel L."/>
            <person name="Davis C.M."/>
            <person name="Simpson J.R."/>
            <person name="Lauterbach L."/>
            <person name="Steele A.D."/>
            <person name="Gui C."/>
            <person name="Meng S."/>
            <person name="Li G."/>
            <person name="Viehrig K."/>
            <person name="Ye F."/>
            <person name="Su P."/>
            <person name="Kiefer A.F."/>
            <person name="Nichols A."/>
            <person name="Cepeda A.J."/>
            <person name="Yan W."/>
            <person name="Fan B."/>
            <person name="Jiang Y."/>
            <person name="Adhikari A."/>
            <person name="Zheng C.-J."/>
            <person name="Schuster L."/>
            <person name="Cowan T.M."/>
            <person name="Smanski M.J."/>
            <person name="Chevrette M.G."/>
            <person name="De Carvalho L.P.S."/>
            <person name="Shen B."/>
        </authorList>
    </citation>
    <scope>NUCLEOTIDE SEQUENCE [LARGE SCALE GENOMIC DNA]</scope>
    <source>
        <strain evidence="2 3">NPDC087220</strain>
    </source>
</reference>
<keyword evidence="1" id="KW-1133">Transmembrane helix</keyword>
<proteinExistence type="predicted"/>
<organism evidence="2 3">
    <name type="scientific">Streptomyces toxytricini</name>
    <name type="common">Actinomyces toxytricini</name>
    <dbReference type="NCBI Taxonomy" id="67369"/>
    <lineage>
        <taxon>Bacteria</taxon>
        <taxon>Bacillati</taxon>
        <taxon>Actinomycetota</taxon>
        <taxon>Actinomycetes</taxon>
        <taxon>Kitasatosporales</taxon>
        <taxon>Streptomycetaceae</taxon>
        <taxon>Streptomyces</taxon>
    </lineage>
</organism>
<protein>
    <submittedName>
        <fullName evidence="2">Uncharacterized protein</fullName>
    </submittedName>
</protein>